<evidence type="ECO:0000313" key="3">
    <source>
        <dbReference type="EMBL" id="EEP29472.1"/>
    </source>
</evidence>
<comment type="caution">
    <text evidence="3">The sequence shown here is derived from an EMBL/GenBank/DDBJ whole genome shotgun (WGS) entry which is preliminary data.</text>
</comment>
<dbReference type="InterPro" id="IPR029058">
    <property type="entry name" value="AB_hydrolase_fold"/>
</dbReference>
<dbReference type="PANTHER" id="PTHR48081">
    <property type="entry name" value="AB HYDROLASE SUPERFAMILY PROTEIN C4A8.06C"/>
    <property type="match status" value="1"/>
</dbReference>
<dbReference type="AlphaFoldDB" id="C4GA25"/>
<dbReference type="Pfam" id="PF20434">
    <property type="entry name" value="BD-FAE"/>
    <property type="match status" value="1"/>
</dbReference>
<feature type="domain" description="BD-FAE-like" evidence="2">
    <location>
        <begin position="100"/>
        <end position="320"/>
    </location>
</feature>
<protein>
    <recommendedName>
        <fullName evidence="2">BD-FAE-like domain-containing protein</fullName>
    </recommendedName>
</protein>
<dbReference type="Proteomes" id="UP000003494">
    <property type="component" value="Unassembled WGS sequence"/>
</dbReference>
<dbReference type="STRING" id="626523.GCWU000342_00830"/>
<evidence type="ECO:0000256" key="1">
    <source>
        <dbReference type="ARBA" id="ARBA00022801"/>
    </source>
</evidence>
<dbReference type="InterPro" id="IPR049492">
    <property type="entry name" value="BD-FAE-like_dom"/>
</dbReference>
<evidence type="ECO:0000259" key="2">
    <source>
        <dbReference type="Pfam" id="PF20434"/>
    </source>
</evidence>
<organism evidence="3 4">
    <name type="scientific">Shuttleworthella satelles DSM 14600</name>
    <dbReference type="NCBI Taxonomy" id="626523"/>
    <lineage>
        <taxon>Bacteria</taxon>
        <taxon>Bacillati</taxon>
        <taxon>Bacillota</taxon>
        <taxon>Clostridia</taxon>
        <taxon>Lachnospirales</taxon>
        <taxon>Lachnospiraceae</taxon>
        <taxon>Shuttleworthella</taxon>
    </lineage>
</organism>
<dbReference type="HOGENOM" id="CLU_061381_1_0_9"/>
<keyword evidence="4" id="KW-1185">Reference proteome</keyword>
<dbReference type="SUPFAM" id="SSF53474">
    <property type="entry name" value="alpha/beta-Hydrolases"/>
    <property type="match status" value="1"/>
</dbReference>
<gene>
    <name evidence="3" type="ORF">GCWU000342_00830</name>
</gene>
<dbReference type="GO" id="GO:0016787">
    <property type="term" value="F:hydrolase activity"/>
    <property type="evidence" value="ECO:0007669"/>
    <property type="project" value="UniProtKB-KW"/>
</dbReference>
<dbReference type="eggNOG" id="COG0657">
    <property type="taxonomic scope" value="Bacteria"/>
</dbReference>
<dbReference type="PANTHER" id="PTHR48081:SF6">
    <property type="entry name" value="PEPTIDASE S9 PROLYL OLIGOPEPTIDASE CATALYTIC DOMAIN-CONTAINING PROTEIN"/>
    <property type="match status" value="1"/>
</dbReference>
<proteinExistence type="predicted"/>
<evidence type="ECO:0000313" key="4">
    <source>
        <dbReference type="Proteomes" id="UP000003494"/>
    </source>
</evidence>
<sequence length="368" mass="40412">MTIGDLVKNPAYGLLSRYIFTYMTPDRYYASLDSLGFKTAGFVPGLHRLEELAASDRQGGSSYIHRIYSAEDCLANYDKAAVALLHFPAKIRETASFSSDIQTPASAPCTPYVLVIPGGAFNRQWGFIEGQAIAAALNEMGYTAFVLYYRTKQEPLMPKPIEDMHRAVAYIEEHAASFQIQKGHYMIGGFSAGACLAQEIASDNFGYASRPAVIKAGSAGQISWKPEAIPAPEAIFLAYTACSNMDSYYRLQKLPADSPQRAGMSPFLRRIGGPAFDEQSLEPFEILRHIDSSYPKTYLLANEDDDVVPVVNTRNFDAKLNELGVAHICRIGRTGGHSFGLGIGLELEGWLEEAVQFWQNTNLAPAAH</sequence>
<dbReference type="InterPro" id="IPR050300">
    <property type="entry name" value="GDXG_lipolytic_enzyme"/>
</dbReference>
<name>C4GA25_9FIRM</name>
<dbReference type="EMBL" id="ACIP02000001">
    <property type="protein sequence ID" value="EEP29472.1"/>
    <property type="molecule type" value="Genomic_DNA"/>
</dbReference>
<keyword evidence="1" id="KW-0378">Hydrolase</keyword>
<accession>C4GA25</accession>
<dbReference type="Gene3D" id="3.40.50.1820">
    <property type="entry name" value="alpha/beta hydrolase"/>
    <property type="match status" value="1"/>
</dbReference>
<reference evidence="3" key="1">
    <citation type="submission" date="2009-04" db="EMBL/GenBank/DDBJ databases">
        <authorList>
            <person name="Weinstock G."/>
            <person name="Sodergren E."/>
            <person name="Clifton S."/>
            <person name="Fulton L."/>
            <person name="Fulton B."/>
            <person name="Courtney L."/>
            <person name="Fronick C."/>
            <person name="Harrison M."/>
            <person name="Strong C."/>
            <person name="Farmer C."/>
            <person name="Delahaunty K."/>
            <person name="Markovic C."/>
            <person name="Hall O."/>
            <person name="Minx P."/>
            <person name="Tomlinson C."/>
            <person name="Mitreva M."/>
            <person name="Nelson J."/>
            <person name="Hou S."/>
            <person name="Wollam A."/>
            <person name="Pepin K.H."/>
            <person name="Johnson M."/>
            <person name="Bhonagiri V."/>
            <person name="Nash W.E."/>
            <person name="Warren W."/>
            <person name="Chinwalla A."/>
            <person name="Mardis E.R."/>
            <person name="Wilson R.K."/>
        </authorList>
    </citation>
    <scope>NUCLEOTIDE SEQUENCE [LARGE SCALE GENOMIC DNA]</scope>
    <source>
        <strain evidence="3">DSM 14600</strain>
    </source>
</reference>